<dbReference type="AlphaFoldDB" id="A0A2P4P3A6"/>
<keyword evidence="2" id="KW-0723">Serine/threonine-protein kinase</keyword>
<keyword evidence="5" id="KW-0418">Kinase</keyword>
<evidence type="ECO:0000256" key="5">
    <source>
        <dbReference type="ARBA" id="ARBA00022777"/>
    </source>
</evidence>
<reference evidence="10 11" key="1">
    <citation type="journal article" date="2013" name="Proc. Natl. Acad. Sci. U.S.A.">
        <title>Genome of an arbuscular mycorrhizal fungus provides insight into the oldest plant symbiosis.</title>
        <authorList>
            <person name="Tisserant E."/>
            <person name="Malbreil M."/>
            <person name="Kuo A."/>
            <person name="Kohler A."/>
            <person name="Symeonidi A."/>
            <person name="Balestrini R."/>
            <person name="Charron P."/>
            <person name="Duensing N."/>
            <person name="Frei Dit Frey N."/>
            <person name="Gianinazzi-Pearson V."/>
            <person name="Gilbert L.B."/>
            <person name="Handa Y."/>
            <person name="Herr J.R."/>
            <person name="Hijri M."/>
            <person name="Koul R."/>
            <person name="Kawaguchi M."/>
            <person name="Krajinski F."/>
            <person name="Lammers P.J."/>
            <person name="Masclaux F.G."/>
            <person name="Murat C."/>
            <person name="Morin E."/>
            <person name="Ndikumana S."/>
            <person name="Pagni M."/>
            <person name="Petitpierre D."/>
            <person name="Requena N."/>
            <person name="Rosikiewicz P."/>
            <person name="Riley R."/>
            <person name="Saito K."/>
            <person name="San Clemente H."/>
            <person name="Shapiro H."/>
            <person name="van Tuinen D."/>
            <person name="Becard G."/>
            <person name="Bonfante P."/>
            <person name="Paszkowski U."/>
            <person name="Shachar-Hill Y.Y."/>
            <person name="Tuskan G.A."/>
            <person name="Young P.W."/>
            <person name="Sanders I.R."/>
            <person name="Henrissat B."/>
            <person name="Rensing S.A."/>
            <person name="Grigoriev I.V."/>
            <person name="Corradi N."/>
            <person name="Roux C."/>
            <person name="Martin F."/>
        </authorList>
    </citation>
    <scope>NUCLEOTIDE SEQUENCE [LARGE SCALE GENOMIC DNA]</scope>
    <source>
        <strain evidence="10 11">DAOM 197198</strain>
    </source>
</reference>
<gene>
    <name evidence="10" type="ORF">GLOIN_2v818846</name>
</gene>
<dbReference type="EMBL" id="AUPC02000425">
    <property type="protein sequence ID" value="POG59848.1"/>
    <property type="molecule type" value="Genomic_DNA"/>
</dbReference>
<proteinExistence type="predicted"/>
<dbReference type="InterPro" id="IPR051681">
    <property type="entry name" value="Ser/Thr_Kinases-Pseudokinases"/>
</dbReference>
<accession>A0A2P4P3A6</accession>
<dbReference type="SUPFAM" id="SSF56112">
    <property type="entry name" value="Protein kinase-like (PK-like)"/>
    <property type="match status" value="1"/>
</dbReference>
<keyword evidence="6" id="KW-0067">ATP-binding</keyword>
<dbReference type="PROSITE" id="PS50011">
    <property type="entry name" value="PROTEIN_KINASE_DOM"/>
    <property type="match status" value="1"/>
</dbReference>
<comment type="catalytic activity">
    <reaction evidence="7">
        <text>L-threonyl-[protein] + ATP = O-phospho-L-threonyl-[protein] + ADP + H(+)</text>
        <dbReference type="Rhea" id="RHEA:46608"/>
        <dbReference type="Rhea" id="RHEA-COMP:11060"/>
        <dbReference type="Rhea" id="RHEA-COMP:11605"/>
        <dbReference type="ChEBI" id="CHEBI:15378"/>
        <dbReference type="ChEBI" id="CHEBI:30013"/>
        <dbReference type="ChEBI" id="CHEBI:30616"/>
        <dbReference type="ChEBI" id="CHEBI:61977"/>
        <dbReference type="ChEBI" id="CHEBI:456216"/>
        <dbReference type="EC" id="2.7.11.1"/>
    </reaction>
</comment>
<sequence length="395" mass="46129">MWCKPCQINKSTKWTNGNEKLVISLIQEMQLRINSCFNIVFEWIPYDQFNYIKEIGKGGFSTVYSAIWKDGPLKYNVEEKIYTRVSNKKIALKCLNNSQNLTDKFLNEVKEYSINKKSDILYVYGISQNPNTKDLIIVLEYAEGGSYYNWINNNCKNFDWKNKIQTLIYIIEGLKGIHQNQKVHHDLHPGNILFLTKSLNTFNRKSLFISDMGLCEDVNNVSEVKSYGIIPYMAPEVLKYEAYTQAADIYSFGMIMYFTATGKQPFVNCAHDYYLMLDICKGIRPEINELKAPKCYIELMKRCWNSNPDNRPNATKIHELIESFYDSYNSYKNDESNAIKIKKQFIEAEIYRKSCLSTFKKNKQHPQAIYTSQLVPNYFMKELLKSEYLSCAISD</sequence>
<evidence type="ECO:0000259" key="9">
    <source>
        <dbReference type="PROSITE" id="PS50011"/>
    </source>
</evidence>
<dbReference type="Proteomes" id="UP000018888">
    <property type="component" value="Unassembled WGS sequence"/>
</dbReference>
<dbReference type="GO" id="GO:0004674">
    <property type="term" value="F:protein serine/threonine kinase activity"/>
    <property type="evidence" value="ECO:0007669"/>
    <property type="project" value="UniProtKB-KW"/>
</dbReference>
<evidence type="ECO:0000256" key="4">
    <source>
        <dbReference type="ARBA" id="ARBA00022741"/>
    </source>
</evidence>
<keyword evidence="3" id="KW-0808">Transferase</keyword>
<dbReference type="VEuPathDB" id="FungiDB:RhiirFUN_007718"/>
<evidence type="ECO:0000313" key="11">
    <source>
        <dbReference type="Proteomes" id="UP000018888"/>
    </source>
</evidence>
<keyword evidence="4" id="KW-0547">Nucleotide-binding</keyword>
<name>A0A2P4P3A6_RHIID</name>
<dbReference type="InterPro" id="IPR001245">
    <property type="entry name" value="Ser-Thr/Tyr_kinase_cat_dom"/>
</dbReference>
<dbReference type="PANTHER" id="PTHR44329">
    <property type="entry name" value="SERINE/THREONINE-PROTEIN KINASE TNNI3K-RELATED"/>
    <property type="match status" value="1"/>
</dbReference>
<dbReference type="GO" id="GO:0005524">
    <property type="term" value="F:ATP binding"/>
    <property type="evidence" value="ECO:0007669"/>
    <property type="project" value="UniProtKB-KW"/>
</dbReference>
<evidence type="ECO:0000256" key="1">
    <source>
        <dbReference type="ARBA" id="ARBA00012513"/>
    </source>
</evidence>
<evidence type="ECO:0000313" key="10">
    <source>
        <dbReference type="EMBL" id="POG59848.1"/>
    </source>
</evidence>
<feature type="domain" description="Protein kinase" evidence="9">
    <location>
        <begin position="49"/>
        <end position="321"/>
    </location>
</feature>
<organism evidence="10 11">
    <name type="scientific">Rhizophagus irregularis (strain DAOM 181602 / DAOM 197198 / MUCL 43194)</name>
    <name type="common">Arbuscular mycorrhizal fungus</name>
    <name type="synonym">Glomus intraradices</name>
    <dbReference type="NCBI Taxonomy" id="747089"/>
    <lineage>
        <taxon>Eukaryota</taxon>
        <taxon>Fungi</taxon>
        <taxon>Fungi incertae sedis</taxon>
        <taxon>Mucoromycota</taxon>
        <taxon>Glomeromycotina</taxon>
        <taxon>Glomeromycetes</taxon>
        <taxon>Glomerales</taxon>
        <taxon>Glomeraceae</taxon>
        <taxon>Rhizophagus</taxon>
    </lineage>
</organism>
<dbReference type="InterPro" id="IPR000719">
    <property type="entry name" value="Prot_kinase_dom"/>
</dbReference>
<protein>
    <recommendedName>
        <fullName evidence="1">non-specific serine/threonine protein kinase</fullName>
        <ecNumber evidence="1">2.7.11.1</ecNumber>
    </recommendedName>
</protein>
<evidence type="ECO:0000256" key="7">
    <source>
        <dbReference type="ARBA" id="ARBA00047899"/>
    </source>
</evidence>
<reference evidence="10 11" key="2">
    <citation type="journal article" date="2018" name="New Phytol.">
        <title>High intraspecific genome diversity in the model arbuscular mycorrhizal symbiont Rhizophagus irregularis.</title>
        <authorList>
            <person name="Chen E.C.H."/>
            <person name="Morin E."/>
            <person name="Beaudet D."/>
            <person name="Noel J."/>
            <person name="Yildirir G."/>
            <person name="Ndikumana S."/>
            <person name="Charron P."/>
            <person name="St-Onge C."/>
            <person name="Giorgi J."/>
            <person name="Kruger M."/>
            <person name="Marton T."/>
            <person name="Ropars J."/>
            <person name="Grigoriev I.V."/>
            <person name="Hainaut M."/>
            <person name="Henrissat B."/>
            <person name="Roux C."/>
            <person name="Martin F."/>
            <person name="Corradi N."/>
        </authorList>
    </citation>
    <scope>NUCLEOTIDE SEQUENCE [LARGE SCALE GENOMIC DNA]</scope>
    <source>
        <strain evidence="10 11">DAOM 197198</strain>
    </source>
</reference>
<evidence type="ECO:0000256" key="2">
    <source>
        <dbReference type="ARBA" id="ARBA00022527"/>
    </source>
</evidence>
<dbReference type="Pfam" id="PF07714">
    <property type="entry name" value="PK_Tyr_Ser-Thr"/>
    <property type="match status" value="1"/>
</dbReference>
<evidence type="ECO:0000256" key="3">
    <source>
        <dbReference type="ARBA" id="ARBA00022679"/>
    </source>
</evidence>
<comment type="catalytic activity">
    <reaction evidence="8">
        <text>L-seryl-[protein] + ATP = O-phospho-L-seryl-[protein] + ADP + H(+)</text>
        <dbReference type="Rhea" id="RHEA:17989"/>
        <dbReference type="Rhea" id="RHEA-COMP:9863"/>
        <dbReference type="Rhea" id="RHEA-COMP:11604"/>
        <dbReference type="ChEBI" id="CHEBI:15378"/>
        <dbReference type="ChEBI" id="CHEBI:29999"/>
        <dbReference type="ChEBI" id="CHEBI:30616"/>
        <dbReference type="ChEBI" id="CHEBI:83421"/>
        <dbReference type="ChEBI" id="CHEBI:456216"/>
        <dbReference type="EC" id="2.7.11.1"/>
    </reaction>
</comment>
<dbReference type="InterPro" id="IPR011009">
    <property type="entry name" value="Kinase-like_dom_sf"/>
</dbReference>
<dbReference type="Gene3D" id="1.10.510.10">
    <property type="entry name" value="Transferase(Phosphotransferase) domain 1"/>
    <property type="match status" value="1"/>
</dbReference>
<evidence type="ECO:0000256" key="8">
    <source>
        <dbReference type="ARBA" id="ARBA00048679"/>
    </source>
</evidence>
<dbReference type="EC" id="2.7.11.1" evidence="1"/>
<dbReference type="PANTHER" id="PTHR44329:SF285">
    <property type="entry name" value="V-MOS MOLONEY MURINE SARCOMA VIRAL ONCO HOMOLOG"/>
    <property type="match status" value="1"/>
</dbReference>
<keyword evidence="11" id="KW-1185">Reference proteome</keyword>
<evidence type="ECO:0000256" key="6">
    <source>
        <dbReference type="ARBA" id="ARBA00022840"/>
    </source>
</evidence>
<comment type="caution">
    <text evidence="10">The sequence shown here is derived from an EMBL/GenBank/DDBJ whole genome shotgun (WGS) entry which is preliminary data.</text>
</comment>